<organism evidence="4 5">
    <name type="scientific">Blastomyces silverae</name>
    <dbReference type="NCBI Taxonomy" id="2060906"/>
    <lineage>
        <taxon>Eukaryota</taxon>
        <taxon>Fungi</taxon>
        <taxon>Dikarya</taxon>
        <taxon>Ascomycota</taxon>
        <taxon>Pezizomycotina</taxon>
        <taxon>Eurotiomycetes</taxon>
        <taxon>Eurotiomycetidae</taxon>
        <taxon>Onygenales</taxon>
        <taxon>Ajellomycetaceae</taxon>
        <taxon>Blastomyces</taxon>
    </lineage>
</organism>
<feature type="compositionally biased region" description="Basic residues" evidence="3">
    <location>
        <begin position="65"/>
        <end position="76"/>
    </location>
</feature>
<dbReference type="GO" id="GO:0031490">
    <property type="term" value="F:chromatin DNA binding"/>
    <property type="evidence" value="ECO:0007669"/>
    <property type="project" value="TreeGrafter"/>
</dbReference>
<feature type="compositionally biased region" description="Polar residues" evidence="3">
    <location>
        <begin position="390"/>
        <end position="403"/>
    </location>
</feature>
<evidence type="ECO:0000256" key="2">
    <source>
        <dbReference type="ARBA" id="ARBA00023163"/>
    </source>
</evidence>
<dbReference type="Proteomes" id="UP000053573">
    <property type="component" value="Unassembled WGS sequence"/>
</dbReference>
<feature type="region of interest" description="Disordered" evidence="3">
    <location>
        <begin position="1"/>
        <end position="113"/>
    </location>
</feature>
<gene>
    <name evidence="4" type="ORF">EMPG_09427</name>
</gene>
<feature type="compositionally biased region" description="Basic and acidic residues" evidence="3">
    <location>
        <begin position="78"/>
        <end position="89"/>
    </location>
</feature>
<proteinExistence type="predicted"/>
<protein>
    <recommendedName>
        <fullName evidence="6">Chromatin structure-remodeling complex protein RSC7</fullName>
    </recommendedName>
</protein>
<evidence type="ECO:0000313" key="5">
    <source>
        <dbReference type="Proteomes" id="UP000053573"/>
    </source>
</evidence>
<dbReference type="InterPro" id="IPR013933">
    <property type="entry name" value="CRC_Rsc7/Swp82"/>
</dbReference>
<dbReference type="STRING" id="2060906.A0A0H1BVS1"/>
<feature type="region of interest" description="Disordered" evidence="3">
    <location>
        <begin position="390"/>
        <end position="425"/>
    </location>
</feature>
<dbReference type="Pfam" id="PF08624">
    <property type="entry name" value="CRC_subunit"/>
    <property type="match status" value="1"/>
</dbReference>
<dbReference type="EMBL" id="LDEV01000469">
    <property type="protein sequence ID" value="KLJ13156.1"/>
    <property type="molecule type" value="Genomic_DNA"/>
</dbReference>
<evidence type="ECO:0000313" key="4">
    <source>
        <dbReference type="EMBL" id="KLJ13156.1"/>
    </source>
</evidence>
<evidence type="ECO:0000256" key="1">
    <source>
        <dbReference type="ARBA" id="ARBA00023015"/>
    </source>
</evidence>
<keyword evidence="5" id="KW-1185">Reference proteome</keyword>
<dbReference type="AlphaFoldDB" id="A0A0H1BVS1"/>
<dbReference type="PANTHER" id="PTHR22597">
    <property type="entry name" value="POLYCOMB GROUP PROTEIN"/>
    <property type="match status" value="1"/>
</dbReference>
<feature type="compositionally biased region" description="Polar residues" evidence="3">
    <location>
        <begin position="416"/>
        <end position="425"/>
    </location>
</feature>
<name>A0A0H1BVS1_9EURO</name>
<accession>A0A0H1BVS1</accession>
<dbReference type="PANTHER" id="PTHR22597:SF3">
    <property type="entry name" value="CHROMATIN STRUCTURE-REMODELING COMPLEX SUBUNIT RSC7"/>
    <property type="match status" value="1"/>
</dbReference>
<keyword evidence="1" id="KW-0805">Transcription regulation</keyword>
<reference evidence="5" key="1">
    <citation type="journal article" date="2015" name="PLoS Genet.">
        <title>The dynamic genome and transcriptome of the human fungal pathogen Blastomyces and close relative Emmonsia.</title>
        <authorList>
            <person name="Munoz J.F."/>
            <person name="Gauthier G.M."/>
            <person name="Desjardins C.A."/>
            <person name="Gallo J.E."/>
            <person name="Holder J."/>
            <person name="Sullivan T.D."/>
            <person name="Marty A.J."/>
            <person name="Carmen J.C."/>
            <person name="Chen Z."/>
            <person name="Ding L."/>
            <person name="Gujja S."/>
            <person name="Magrini V."/>
            <person name="Misas E."/>
            <person name="Mitreva M."/>
            <person name="Priest M."/>
            <person name="Saif S."/>
            <person name="Whiston E.A."/>
            <person name="Young S."/>
            <person name="Zeng Q."/>
            <person name="Goldman W.E."/>
            <person name="Mardis E.R."/>
            <person name="Taylor J.W."/>
            <person name="McEwen J.G."/>
            <person name="Clay O.K."/>
            <person name="Klein B.S."/>
            <person name="Cuomo C.A."/>
        </authorList>
    </citation>
    <scope>NUCLEOTIDE SEQUENCE [LARGE SCALE GENOMIC DNA]</scope>
    <source>
        <strain evidence="5">UAMH 139</strain>
    </source>
</reference>
<feature type="compositionally biased region" description="Basic and acidic residues" evidence="3">
    <location>
        <begin position="36"/>
        <end position="46"/>
    </location>
</feature>
<feature type="compositionally biased region" description="Basic and acidic residues" evidence="3">
    <location>
        <begin position="11"/>
        <end position="25"/>
    </location>
</feature>
<evidence type="ECO:0000256" key="3">
    <source>
        <dbReference type="SAM" id="MobiDB-lite"/>
    </source>
</evidence>
<dbReference type="OrthoDB" id="5598844at2759"/>
<evidence type="ECO:0008006" key="6">
    <source>
        <dbReference type="Google" id="ProtNLM"/>
    </source>
</evidence>
<dbReference type="GO" id="GO:0016586">
    <property type="term" value="C:RSC-type complex"/>
    <property type="evidence" value="ECO:0007669"/>
    <property type="project" value="TreeGrafter"/>
</dbReference>
<comment type="caution">
    <text evidence="4">The sequence shown here is derived from an EMBL/GenBank/DDBJ whole genome shotgun (WGS) entry which is preliminary data.</text>
</comment>
<sequence length="539" mass="59973">MPDAPSNAPSPRDDDGDTPKKKDETPVTEVQEAESNSERPAEESERPSPATPDTPIRTGRVSAIPRKRGRVGRPPKIRPPDDGTGEARSEVSTPVRRRGRGRPSAGPSHVTQVPIDKEGNMMDVINDEVDLPEDPEGEKKVDKMGNLLGGREYRVRTFTILNKGERLYMLSTEPARCIGFRDSYLFFQKHKLLFKIIIDDDAKRDLIERELIPHSYKGRAIGVVTARSVFREFGAKIIIGGRKVIDDYSAQAARERGDVEGELAVPEDRLPGPGETYDKNRYVAWHGASSVYHSGAPSVPMPMGKIVDQKKRKVLVTGDNWMIEHAREASRFNSTILAARRENLDGQYDIHTNTMQYPKIMQPTHVRWEPIPPPESTRADRSQLISSASTTALGVANGTTASPAGNGKERPRDDLSTQAEANEPTKVTSTIFPSVPGVFSRTFEIQDIYYETPPESSLGLPGPDGDVQDIGSNGLISISLGRNNPIFHTSPDILAELPRECQVAYREAAIREWEWKSRWRSEKEDGLRAPLKLNYSWNP</sequence>
<keyword evidence="2" id="KW-0804">Transcription</keyword>